<evidence type="ECO:0000313" key="9">
    <source>
        <dbReference type="Proteomes" id="UP000269375"/>
    </source>
</evidence>
<evidence type="ECO:0000256" key="3">
    <source>
        <dbReference type="ARBA" id="ARBA00022989"/>
    </source>
</evidence>
<gene>
    <name evidence="8" type="ORF">BCF50_3570</name>
    <name evidence="7" type="ORF">EGI05_17630</name>
</gene>
<keyword evidence="2 5" id="KW-0812">Transmembrane</keyword>
<reference evidence="7" key="1">
    <citation type="submission" date="2018-11" db="EMBL/GenBank/DDBJ databases">
        <title>Proposal to divide the Flavobacteriaceae and reorganize its genera based on Amino Acid Identity values calculated from whole genome sequences.</title>
        <authorList>
            <person name="Nicholson A.C."/>
            <person name="Gulvik C.A."/>
            <person name="Whitney A.M."/>
            <person name="Humrighouse B.W."/>
            <person name="Bell M."/>
            <person name="Holmes B."/>
            <person name="Steigerwalt A."/>
            <person name="Villarma A."/>
            <person name="Sheth M."/>
            <person name="Batra D."/>
            <person name="Pryor J."/>
            <person name="Bernardet J.-F."/>
            <person name="Hugo C."/>
            <person name="Kampfer P."/>
            <person name="Newman J."/>
            <person name="Mcquiston J.R."/>
        </authorList>
    </citation>
    <scope>NUCLEOTIDE SEQUENCE</scope>
    <source>
        <strain evidence="7">DSM 15235</strain>
    </source>
</reference>
<dbReference type="PANTHER" id="PTHR39535">
    <property type="entry name" value="SPORULATION-DELAYING PROTEIN SDPB"/>
    <property type="match status" value="1"/>
</dbReference>
<organism evidence="7 9">
    <name type="scientific">Chryseobacterium daecheongense</name>
    <dbReference type="NCBI Taxonomy" id="192389"/>
    <lineage>
        <taxon>Bacteria</taxon>
        <taxon>Pseudomonadati</taxon>
        <taxon>Bacteroidota</taxon>
        <taxon>Flavobacteriia</taxon>
        <taxon>Flavobacteriales</taxon>
        <taxon>Weeksellaceae</taxon>
        <taxon>Chryseobacterium group</taxon>
        <taxon>Chryseobacterium</taxon>
    </lineage>
</organism>
<feature type="transmembrane region" description="Helical" evidence="5">
    <location>
        <begin position="57"/>
        <end position="77"/>
    </location>
</feature>
<dbReference type="PANTHER" id="PTHR39535:SF2">
    <property type="entry name" value="HTTM DOMAIN-CONTAINING PROTEIN"/>
    <property type="match status" value="1"/>
</dbReference>
<dbReference type="GO" id="GO:0012505">
    <property type="term" value="C:endomembrane system"/>
    <property type="evidence" value="ECO:0007669"/>
    <property type="project" value="UniProtKB-SubCell"/>
</dbReference>
<comment type="subcellular location">
    <subcellularLocation>
        <location evidence="1">Endomembrane system</location>
        <topology evidence="1">Multi-pass membrane protein</topology>
    </subcellularLocation>
</comment>
<feature type="transmembrane region" description="Helical" evidence="5">
    <location>
        <begin position="251"/>
        <end position="278"/>
    </location>
</feature>
<proteinExistence type="predicted"/>
<dbReference type="RefSeq" id="WP_123264322.1">
    <property type="nucleotide sequence ID" value="NZ_RJTX01000004.1"/>
</dbReference>
<dbReference type="SMART" id="SM00752">
    <property type="entry name" value="HTTM"/>
    <property type="match status" value="1"/>
</dbReference>
<feature type="transmembrane region" description="Helical" evidence="5">
    <location>
        <begin position="17"/>
        <end position="37"/>
    </location>
</feature>
<dbReference type="EMBL" id="RJTX01000004">
    <property type="protein sequence ID" value="ROH96317.1"/>
    <property type="molecule type" value="Genomic_DNA"/>
</dbReference>
<dbReference type="EMBL" id="SOQW01000006">
    <property type="protein sequence ID" value="TDX89855.1"/>
    <property type="molecule type" value="Genomic_DNA"/>
</dbReference>
<comment type="caution">
    <text evidence="7">The sequence shown here is derived from an EMBL/GenBank/DDBJ whole genome shotgun (WGS) entry which is preliminary data.</text>
</comment>
<evidence type="ECO:0000313" key="8">
    <source>
        <dbReference type="EMBL" id="TDX89855.1"/>
    </source>
</evidence>
<evidence type="ECO:0000256" key="1">
    <source>
        <dbReference type="ARBA" id="ARBA00004127"/>
    </source>
</evidence>
<feature type="transmembrane region" description="Helical" evidence="5">
    <location>
        <begin position="89"/>
        <end position="118"/>
    </location>
</feature>
<feature type="domain" description="HTTM-like" evidence="6">
    <location>
        <begin position="10"/>
        <end position="287"/>
    </location>
</feature>
<dbReference type="AlphaFoldDB" id="A0A3N0VU28"/>
<evidence type="ECO:0000313" key="10">
    <source>
        <dbReference type="Proteomes" id="UP000295709"/>
    </source>
</evidence>
<feature type="transmembrane region" description="Helical" evidence="5">
    <location>
        <begin position="222"/>
        <end position="244"/>
    </location>
</feature>
<feature type="transmembrane region" description="Helical" evidence="5">
    <location>
        <begin position="130"/>
        <end position="150"/>
    </location>
</feature>
<reference evidence="8 10" key="2">
    <citation type="submission" date="2019-03" db="EMBL/GenBank/DDBJ databases">
        <title>Genomic Encyclopedia of Archaeal and Bacterial Type Strains, Phase II (KMG-II): from individual species to whole genera.</title>
        <authorList>
            <person name="Goeker M."/>
        </authorList>
    </citation>
    <scope>NUCLEOTIDE SEQUENCE [LARGE SCALE GENOMIC DNA]</scope>
    <source>
        <strain evidence="8 10">DSM 15235</strain>
    </source>
</reference>
<accession>A0A3N0VU28</accession>
<name>A0A3N0VU28_9FLAO</name>
<dbReference type="Proteomes" id="UP000269375">
    <property type="component" value="Unassembled WGS sequence"/>
</dbReference>
<protein>
    <submittedName>
        <fullName evidence="8">Vitamin K-dependent gamma-carboxylase-like protein</fullName>
    </submittedName>
</protein>
<feature type="transmembrane region" description="Helical" evidence="5">
    <location>
        <begin position="171"/>
        <end position="194"/>
    </location>
</feature>
<dbReference type="Proteomes" id="UP000295709">
    <property type="component" value="Unassembled WGS sequence"/>
</dbReference>
<dbReference type="OrthoDB" id="1496138at2"/>
<evidence type="ECO:0000256" key="4">
    <source>
        <dbReference type="ARBA" id="ARBA00023136"/>
    </source>
</evidence>
<keyword evidence="4 5" id="KW-0472">Membrane</keyword>
<sequence length="306" mass="35868">MKTITNSIFSKSFTPDFIVFFRISIGVIILIHFLSFWKDFDLLYTQNSIIPLELHTIYGTYNVLTVESILSFFNNFLDDYQSILLFKFSYIFLCLMIISGFFSRLSAIILIILQISFIKSGSLFFYGADFFTSMSLFYIVIFPSSSYFSLQKKLFPTFSESKQSLTLCKRLIQIHLCLAYFFSGLDKILGFNWWNGESVWKAVHLPNLYSFIEIGNHIQNPIFYMILGWGVIIIELFYPIFININKTRKIWLLLTVSMHLGIVLSFNLFFFSSIMIVWNLTSYYFNYYHENKTISSHSHPSASSLY</sequence>
<evidence type="ECO:0000259" key="6">
    <source>
        <dbReference type="SMART" id="SM00752"/>
    </source>
</evidence>
<keyword evidence="10" id="KW-1185">Reference proteome</keyword>
<keyword evidence="3 5" id="KW-1133">Transmembrane helix</keyword>
<dbReference type="InterPro" id="IPR052964">
    <property type="entry name" value="Sporulation_signal_mat"/>
</dbReference>
<evidence type="ECO:0000256" key="2">
    <source>
        <dbReference type="ARBA" id="ARBA00022692"/>
    </source>
</evidence>
<dbReference type="InterPro" id="IPR011020">
    <property type="entry name" value="HTTM-like"/>
</dbReference>
<evidence type="ECO:0000313" key="7">
    <source>
        <dbReference type="EMBL" id="ROH96317.1"/>
    </source>
</evidence>
<evidence type="ECO:0000256" key="5">
    <source>
        <dbReference type="SAM" id="Phobius"/>
    </source>
</evidence>